<dbReference type="InterPro" id="IPR002656">
    <property type="entry name" value="Acyl_transf_3_dom"/>
</dbReference>
<feature type="transmembrane region" description="Helical" evidence="1">
    <location>
        <begin position="261"/>
        <end position="279"/>
    </location>
</feature>
<keyword evidence="1" id="KW-0812">Transmembrane</keyword>
<protein>
    <submittedName>
        <fullName evidence="3">Acyltransferase</fullName>
    </submittedName>
</protein>
<organism evidence="3 4">
    <name type="scientific">Piscinibacter terrae</name>
    <dbReference type="NCBI Taxonomy" id="2496871"/>
    <lineage>
        <taxon>Bacteria</taxon>
        <taxon>Pseudomonadati</taxon>
        <taxon>Pseudomonadota</taxon>
        <taxon>Betaproteobacteria</taxon>
        <taxon>Burkholderiales</taxon>
        <taxon>Sphaerotilaceae</taxon>
        <taxon>Piscinibacter</taxon>
    </lineage>
</organism>
<keyword evidence="1" id="KW-0472">Membrane</keyword>
<feature type="transmembrane region" description="Helical" evidence="1">
    <location>
        <begin position="115"/>
        <end position="132"/>
    </location>
</feature>
<feature type="domain" description="Acyltransferase 3" evidence="2">
    <location>
        <begin position="35"/>
        <end position="380"/>
    </location>
</feature>
<dbReference type="AlphaFoldDB" id="A0A3N7HSS0"/>
<dbReference type="PANTHER" id="PTHR23028">
    <property type="entry name" value="ACETYLTRANSFERASE"/>
    <property type="match status" value="1"/>
</dbReference>
<keyword evidence="1" id="KW-1133">Transmembrane helix</keyword>
<feature type="transmembrane region" description="Helical" evidence="1">
    <location>
        <begin position="76"/>
        <end position="94"/>
    </location>
</feature>
<comment type="caution">
    <text evidence="3">The sequence shown here is derived from an EMBL/GenBank/DDBJ whole genome shotgun (WGS) entry which is preliminary data.</text>
</comment>
<proteinExistence type="predicted"/>
<keyword evidence="4" id="KW-1185">Reference proteome</keyword>
<name>A0A3N7HSS0_9BURK</name>
<evidence type="ECO:0000259" key="2">
    <source>
        <dbReference type="Pfam" id="PF01757"/>
    </source>
</evidence>
<accession>A0A3N7HSS0</accession>
<feature type="transmembrane region" description="Helical" evidence="1">
    <location>
        <begin position="361"/>
        <end position="382"/>
    </location>
</feature>
<dbReference type="PANTHER" id="PTHR23028:SF53">
    <property type="entry name" value="ACYL_TRANSF_3 DOMAIN-CONTAINING PROTEIN"/>
    <property type="match status" value="1"/>
</dbReference>
<dbReference type="Pfam" id="PF01757">
    <property type="entry name" value="Acyl_transf_3"/>
    <property type="match status" value="1"/>
</dbReference>
<dbReference type="InterPro" id="IPR050879">
    <property type="entry name" value="Acyltransferase_3"/>
</dbReference>
<gene>
    <name evidence="3" type="ORF">DZC73_08000</name>
</gene>
<evidence type="ECO:0000313" key="3">
    <source>
        <dbReference type="EMBL" id="RQP24813.1"/>
    </source>
</evidence>
<feature type="transmembrane region" description="Helical" evidence="1">
    <location>
        <begin position="291"/>
        <end position="314"/>
    </location>
</feature>
<sequence>MSSGIAASDVPRPYHPRLPEKIPAAVNTPTPRRFDGLDTLRAIAIVLVFMYHYQVFVSREATFGLGSTLGWTGVDLFFVLSGYLIGNQIFSGMAKGEALSLKAFYARRFLRTLPNFYVVLALFFLFPTLMGGRTPPPLWRFLTFTQNIGLEPGTAFSHAWSLCVEEQFYLLLPAVALLLAATRRSVAWGWLLVIGGIAAGMTYRHVMWTRTGLVTQNGSMDYYPNVYYSSFGRFDEFLPGVAVAMLKNFHRDAWTRVTRHGQAWLAAGLLAVVAVGWLLNDSYFIDGYGYGWAASTFGYSLVAMAFGLLVLAALSPDSWLYRVRVPGAAALAAWSYAIYLTHKPMAQIIKAQWGAAIPGRWSLVAVAVLASLVVGWLLYRVVETPFMVLRERHFPSSFPAGQAKLPANTQGHQGVSP</sequence>
<reference evidence="3 4" key="2">
    <citation type="submission" date="2018-12" db="EMBL/GenBank/DDBJ databases">
        <title>Rhizobacter gummiphilus sp. nov., a rubber-degrading bacterium isolated from the soil of a botanical garden in Japan.</title>
        <authorList>
            <person name="Shunsuke S.S."/>
        </authorList>
    </citation>
    <scope>NUCLEOTIDE SEQUENCE [LARGE SCALE GENOMIC DNA]</scope>
    <source>
        <strain evidence="3 4">S-16</strain>
    </source>
</reference>
<dbReference type="GO" id="GO:0016747">
    <property type="term" value="F:acyltransferase activity, transferring groups other than amino-acyl groups"/>
    <property type="evidence" value="ECO:0007669"/>
    <property type="project" value="InterPro"/>
</dbReference>
<dbReference type="GO" id="GO:0016020">
    <property type="term" value="C:membrane"/>
    <property type="evidence" value="ECO:0007669"/>
    <property type="project" value="TreeGrafter"/>
</dbReference>
<reference evidence="3 4" key="1">
    <citation type="submission" date="2018-08" db="EMBL/GenBank/DDBJ databases">
        <authorList>
            <person name="Khan S.A."/>
            <person name="Jeon C.O."/>
            <person name="Chun B.H."/>
            <person name="Jeong S.E."/>
        </authorList>
    </citation>
    <scope>NUCLEOTIDE SEQUENCE [LARGE SCALE GENOMIC DNA]</scope>
    <source>
        <strain evidence="3 4">S-16</strain>
    </source>
</reference>
<feature type="transmembrane region" description="Helical" evidence="1">
    <location>
        <begin position="321"/>
        <end position="341"/>
    </location>
</feature>
<feature type="transmembrane region" description="Helical" evidence="1">
    <location>
        <begin position="187"/>
        <end position="206"/>
    </location>
</feature>
<dbReference type="OrthoDB" id="9814807at2"/>
<evidence type="ECO:0000313" key="4">
    <source>
        <dbReference type="Proteomes" id="UP000267464"/>
    </source>
</evidence>
<dbReference type="EMBL" id="QUSW01000002">
    <property type="protein sequence ID" value="RQP24813.1"/>
    <property type="molecule type" value="Genomic_DNA"/>
</dbReference>
<keyword evidence="3" id="KW-0808">Transferase</keyword>
<dbReference type="Proteomes" id="UP000267464">
    <property type="component" value="Unassembled WGS sequence"/>
</dbReference>
<evidence type="ECO:0000256" key="1">
    <source>
        <dbReference type="SAM" id="Phobius"/>
    </source>
</evidence>
<keyword evidence="3" id="KW-0012">Acyltransferase</keyword>
<feature type="transmembrane region" description="Helical" evidence="1">
    <location>
        <begin position="39"/>
        <end position="56"/>
    </location>
</feature>